<keyword evidence="3" id="KW-1185">Reference proteome</keyword>
<feature type="signal peptide" evidence="1">
    <location>
        <begin position="1"/>
        <end position="19"/>
    </location>
</feature>
<reference evidence="2 3" key="1">
    <citation type="submission" date="2019-11" db="EMBL/GenBank/DDBJ databases">
        <title>Comparative genomics of hydrocarbon-degrading Desulfosarcina strains.</title>
        <authorList>
            <person name="Watanabe M."/>
            <person name="Kojima H."/>
            <person name="Fukui M."/>
        </authorList>
    </citation>
    <scope>NUCLEOTIDE SEQUENCE [LARGE SCALE GENOMIC DNA]</scope>
    <source>
        <strain evidence="3">oXyS1</strain>
    </source>
</reference>
<keyword evidence="1" id="KW-0732">Signal</keyword>
<organism evidence="2 3">
    <name type="scientific">Desulfosarcina ovata subsp. ovata</name>
    <dbReference type="NCBI Taxonomy" id="2752305"/>
    <lineage>
        <taxon>Bacteria</taxon>
        <taxon>Pseudomonadati</taxon>
        <taxon>Thermodesulfobacteriota</taxon>
        <taxon>Desulfobacteria</taxon>
        <taxon>Desulfobacterales</taxon>
        <taxon>Desulfosarcinaceae</taxon>
        <taxon>Desulfosarcina</taxon>
    </lineage>
</organism>
<accession>A0A5K8A4W7</accession>
<feature type="chain" id="PRO_5024442138" evidence="1">
    <location>
        <begin position="20"/>
        <end position="550"/>
    </location>
</feature>
<dbReference type="RefSeq" id="WP_155308979.1">
    <property type="nucleotide sequence ID" value="NZ_AP021879.1"/>
</dbReference>
<name>A0A5K8A4W7_9BACT</name>
<sequence>MHPIVITMLALLIAVYASAAEYDEGYSAGTSSARSILSEIGGADRINSRIQVPMTSDTGSLTTFQSTYADPDDPGPRDFKAQLTETSSDAFLEVLIQPGPAGDIGTLTVRQDTDFDDAMDASYTSPVIASGVCANGIISCSPGTWYNCRFYRWQANPDSSVYLSEVDGIADLAGCYCVNAGCGGDLVWANAANMLKDLGGGIVGTIQKSNPDVVVTKVSSDAESIRYYGQRASDAGINQGSAQIYFSGSQHPEQYYDPQGGALPVTEQVLAQQADPSSPYSQLGRAYDARLNPRQEKTCSILHAVSIASPETLVLSTHDTCSALDLSGCVLDREQLCDYENKNCVLTVKDGHASGLSPIFPPVYVTDSDAGLSFAATATGNAISYETDGMNFLLASGPDLWWSIRREYLCDTGVVFPTDEPIDAANVVSGSVEKTGNLISYDEYDPATGATTPQSAGLPEIPSYSDCEMACKVRKQSANTQAGTDANTWDYQNSVDSVQVVYKSCGANQACPIESGETIVQDCTCLNEFPNAVSHMQVMEAAANDMICAP</sequence>
<dbReference type="EMBL" id="AP021879">
    <property type="protein sequence ID" value="BBO87531.1"/>
    <property type="molecule type" value="Genomic_DNA"/>
</dbReference>
<protein>
    <submittedName>
        <fullName evidence="2">Uncharacterized protein</fullName>
    </submittedName>
</protein>
<evidence type="ECO:0000256" key="1">
    <source>
        <dbReference type="SAM" id="SignalP"/>
    </source>
</evidence>
<proteinExistence type="predicted"/>
<gene>
    <name evidence="2" type="ORF">DSCOOX_07110</name>
</gene>
<dbReference type="AlphaFoldDB" id="A0A5K8A4W7"/>
<evidence type="ECO:0000313" key="3">
    <source>
        <dbReference type="Proteomes" id="UP000422108"/>
    </source>
</evidence>
<dbReference type="Proteomes" id="UP000422108">
    <property type="component" value="Chromosome"/>
</dbReference>
<evidence type="ECO:0000313" key="2">
    <source>
        <dbReference type="EMBL" id="BBO87531.1"/>
    </source>
</evidence>